<sequence length="66" mass="7716">MKFIISFSLVVMSMVAELWTGCFRKKTDFYDRYATTRTKVGYVFFLISALSAVTLITFWITTQIEK</sequence>
<dbReference type="EMBL" id="JACSQL010000003">
    <property type="protein sequence ID" value="MBD7968282.1"/>
    <property type="molecule type" value="Genomic_DNA"/>
</dbReference>
<name>A0ABR8SXR1_9BACL</name>
<dbReference type="Proteomes" id="UP000608071">
    <property type="component" value="Unassembled WGS sequence"/>
</dbReference>
<reference evidence="2 3" key="1">
    <citation type="submission" date="2020-08" db="EMBL/GenBank/DDBJ databases">
        <title>A Genomic Blueprint of the Chicken Gut Microbiome.</title>
        <authorList>
            <person name="Gilroy R."/>
            <person name="Ravi A."/>
            <person name="Getino M."/>
            <person name="Pursley I."/>
            <person name="Horton D.L."/>
            <person name="Alikhan N.-F."/>
            <person name="Baker D."/>
            <person name="Gharbi K."/>
            <person name="Hall N."/>
            <person name="Watson M."/>
            <person name="Adriaenssens E.M."/>
            <person name="Foster-Nyarko E."/>
            <person name="Jarju S."/>
            <person name="Secka A."/>
            <person name="Antonio M."/>
            <person name="Oren A."/>
            <person name="Chaudhuri R."/>
            <person name="La Ragione R.M."/>
            <person name="Hildebrand F."/>
            <person name="Pallen M.J."/>
        </authorList>
    </citation>
    <scope>NUCLEOTIDE SEQUENCE [LARGE SCALE GENOMIC DNA]</scope>
    <source>
        <strain evidence="2 3">Sa2BVA9</strain>
    </source>
</reference>
<keyword evidence="1" id="KW-1133">Transmembrane helix</keyword>
<keyword evidence="1" id="KW-0472">Membrane</keyword>
<proteinExistence type="predicted"/>
<evidence type="ECO:0000256" key="1">
    <source>
        <dbReference type="SAM" id="Phobius"/>
    </source>
</evidence>
<accession>A0ABR8SXR1</accession>
<protein>
    <submittedName>
        <fullName evidence="2">Uncharacterized protein</fullName>
    </submittedName>
</protein>
<keyword evidence="1" id="KW-0812">Transmembrane</keyword>
<evidence type="ECO:0000313" key="3">
    <source>
        <dbReference type="Proteomes" id="UP000608071"/>
    </source>
</evidence>
<feature type="transmembrane region" description="Helical" evidence="1">
    <location>
        <begin position="42"/>
        <end position="61"/>
    </location>
</feature>
<keyword evidence="3" id="KW-1185">Reference proteome</keyword>
<gene>
    <name evidence="2" type="ORF">H9647_09415</name>
</gene>
<evidence type="ECO:0000313" key="2">
    <source>
        <dbReference type="EMBL" id="MBD7968282.1"/>
    </source>
</evidence>
<organism evidence="2 3">
    <name type="scientific">Paenibacillus gallinarum</name>
    <dbReference type="NCBI Taxonomy" id="2762232"/>
    <lineage>
        <taxon>Bacteria</taxon>
        <taxon>Bacillati</taxon>
        <taxon>Bacillota</taxon>
        <taxon>Bacilli</taxon>
        <taxon>Bacillales</taxon>
        <taxon>Paenibacillaceae</taxon>
        <taxon>Paenibacillus</taxon>
    </lineage>
</organism>
<comment type="caution">
    <text evidence="2">The sequence shown here is derived from an EMBL/GenBank/DDBJ whole genome shotgun (WGS) entry which is preliminary data.</text>
</comment>
<dbReference type="RefSeq" id="WP_191799524.1">
    <property type="nucleotide sequence ID" value="NZ_JACSQL010000003.1"/>
</dbReference>